<dbReference type="Proteomes" id="UP001295469">
    <property type="component" value="Chromosome C04"/>
</dbReference>
<feature type="transmembrane region" description="Helical" evidence="1">
    <location>
        <begin position="35"/>
        <end position="55"/>
    </location>
</feature>
<dbReference type="PANTHER" id="PTHR23516">
    <property type="entry name" value="SAM (S-ADENOSYL METHIONINE) TRANSPORTER"/>
    <property type="match status" value="1"/>
</dbReference>
<dbReference type="Gramene" id="CDX89550">
    <property type="protein sequence ID" value="CDX89550"/>
    <property type="gene ID" value="GSBRNA2T00149861001"/>
</dbReference>
<dbReference type="AlphaFoldDB" id="A0A816K3J0"/>
<proteinExistence type="predicted"/>
<evidence type="ECO:0000313" key="2">
    <source>
        <dbReference type="EMBL" id="CAF1860887.1"/>
    </source>
</evidence>
<name>A0A816K3J0_BRANA</name>
<feature type="transmembrane region" description="Helical" evidence="1">
    <location>
        <begin position="99"/>
        <end position="118"/>
    </location>
</feature>
<dbReference type="PANTHER" id="PTHR23516:SF2">
    <property type="entry name" value="MOLYBDATE-ANION TRANSPORTER"/>
    <property type="match status" value="1"/>
</dbReference>
<accession>A0A816K3J0</accession>
<dbReference type="GO" id="GO:0015098">
    <property type="term" value="F:molybdate ion transmembrane transporter activity"/>
    <property type="evidence" value="ECO:0007669"/>
    <property type="project" value="InterPro"/>
</dbReference>
<organism evidence="2">
    <name type="scientific">Brassica napus</name>
    <name type="common">Rape</name>
    <dbReference type="NCBI Taxonomy" id="3708"/>
    <lineage>
        <taxon>Eukaryota</taxon>
        <taxon>Viridiplantae</taxon>
        <taxon>Streptophyta</taxon>
        <taxon>Embryophyta</taxon>
        <taxon>Tracheophyta</taxon>
        <taxon>Spermatophyta</taxon>
        <taxon>Magnoliopsida</taxon>
        <taxon>eudicotyledons</taxon>
        <taxon>Gunneridae</taxon>
        <taxon>Pentapetalae</taxon>
        <taxon>rosids</taxon>
        <taxon>malvids</taxon>
        <taxon>Brassicales</taxon>
        <taxon>Brassicaceae</taxon>
        <taxon>Brassiceae</taxon>
        <taxon>Brassica</taxon>
    </lineage>
</organism>
<feature type="transmembrane region" description="Helical" evidence="1">
    <location>
        <begin position="12"/>
        <end position="29"/>
    </location>
</feature>
<dbReference type="GO" id="GO:0016020">
    <property type="term" value="C:membrane"/>
    <property type="evidence" value="ECO:0007669"/>
    <property type="project" value="InterPro"/>
</dbReference>
<feature type="transmembrane region" description="Helical" evidence="1">
    <location>
        <begin position="67"/>
        <end position="87"/>
    </location>
</feature>
<dbReference type="EMBL" id="HG994368">
    <property type="protein sequence ID" value="CAF1860887.1"/>
    <property type="molecule type" value="Genomic_DNA"/>
</dbReference>
<gene>
    <name evidence="2" type="ORF">DARMORV10_C04P52440.1</name>
</gene>
<keyword evidence="1" id="KW-0812">Transmembrane</keyword>
<dbReference type="InterPro" id="IPR008509">
    <property type="entry name" value="MOT2/MFSD5"/>
</dbReference>
<keyword evidence="1" id="KW-0472">Membrane</keyword>
<evidence type="ECO:0000256" key="1">
    <source>
        <dbReference type="SAM" id="Phobius"/>
    </source>
</evidence>
<reference evidence="2" key="1">
    <citation type="submission" date="2021-01" db="EMBL/GenBank/DDBJ databases">
        <authorList>
            <consortium name="Genoscope - CEA"/>
            <person name="William W."/>
        </authorList>
    </citation>
    <scope>NUCLEOTIDE SEQUENCE</scope>
</reference>
<protein>
    <submittedName>
        <fullName evidence="2">(rape) hypothetical protein</fullName>
    </submittedName>
</protein>
<keyword evidence="1" id="KW-1133">Transmembrane helix</keyword>
<sequence length="194" mass="21763">MVSRNFTSLLQFSTAVFWILWALTIVAIVREVNPGLIYSCFLGSRMLGSTVFLWLMSGQSLLRLEDCLVYIYATLGIGAFCLTHYILQEVRTLETHFCLFHGFAGLVLPLLAILRTMYVPNTLRGGMISVSHVPANAAILSCFMSRLKHIWPLFRSCNHTKIGTNMITLFGLVHLRGSNTAQINMFPNKTQVGM</sequence>